<feature type="region of interest" description="Disordered" evidence="1">
    <location>
        <begin position="19"/>
        <end position="40"/>
    </location>
</feature>
<dbReference type="PANTHER" id="PTHR37012">
    <property type="entry name" value="B-ZIP TRANSCRIPTION FACTOR (EUROFUNG)-RELATED"/>
    <property type="match status" value="1"/>
</dbReference>
<evidence type="ECO:0008006" key="4">
    <source>
        <dbReference type="Google" id="ProtNLM"/>
    </source>
</evidence>
<keyword evidence="3" id="KW-1185">Reference proteome</keyword>
<accession>A0A017S2J5</accession>
<organism evidence="2 3">
    <name type="scientific">Aspergillus ruber (strain CBS 135680)</name>
    <dbReference type="NCBI Taxonomy" id="1388766"/>
    <lineage>
        <taxon>Eukaryota</taxon>
        <taxon>Fungi</taxon>
        <taxon>Dikarya</taxon>
        <taxon>Ascomycota</taxon>
        <taxon>Pezizomycotina</taxon>
        <taxon>Eurotiomycetes</taxon>
        <taxon>Eurotiomycetidae</taxon>
        <taxon>Eurotiales</taxon>
        <taxon>Aspergillaceae</taxon>
        <taxon>Aspergillus</taxon>
        <taxon>Aspergillus subgen. Aspergillus</taxon>
    </lineage>
</organism>
<sequence>MEVQNPSLAMTTQAASVKPWSSGRVLTTSQREAKRRKDRITKRVRAERQNHSLEYLHSQIANLQNFVQTHIASCHVSFPSGDLPVEDTLHLPGPVQCFQDSESAMVAPAPPSLGRLSVPPVDKLSHEYSQTPPYLDDIKSTTSILEFANDLFHKACELNAHKVSWNDQLNQDAIIRGVLEGWHILQGQTHSCPLWKLLEQIDKRVFIQGGVLTRISMLRMIHRMYQAFLHVDGFKMLPAWYRPRPTQLKFPHHITADYFAWPGFRERLVISNCEILTDQFFKYFASCFRLCWPYSIGDAYRVDPVSKLYSFSDTFEKHVWDIRMWTMSREFFEIFPDLQDDMAPETPIVNAPLAPPLNEDAVAMTTPNILCTLTH</sequence>
<evidence type="ECO:0000256" key="1">
    <source>
        <dbReference type="SAM" id="MobiDB-lite"/>
    </source>
</evidence>
<dbReference type="AlphaFoldDB" id="A0A017S2J5"/>
<reference evidence="3" key="1">
    <citation type="journal article" date="2014" name="Nat. Commun.">
        <title>Genomic adaptations of the halophilic Dead Sea filamentous fungus Eurotium rubrum.</title>
        <authorList>
            <person name="Kis-Papo T."/>
            <person name="Weig A.R."/>
            <person name="Riley R."/>
            <person name="Persoh D."/>
            <person name="Salamov A."/>
            <person name="Sun H."/>
            <person name="Lipzen A."/>
            <person name="Wasser S.P."/>
            <person name="Rambold G."/>
            <person name="Grigoriev I.V."/>
            <person name="Nevo E."/>
        </authorList>
    </citation>
    <scope>NUCLEOTIDE SEQUENCE [LARGE SCALE GENOMIC DNA]</scope>
    <source>
        <strain evidence="3">CBS 135680</strain>
    </source>
</reference>
<gene>
    <name evidence="2" type="ORF">EURHEDRAFT_526329</name>
</gene>
<dbReference type="RefSeq" id="XP_040634953.1">
    <property type="nucleotide sequence ID" value="XM_040786984.1"/>
</dbReference>
<dbReference type="InterPro" id="IPR021833">
    <property type="entry name" value="DUF3425"/>
</dbReference>
<dbReference type="HOGENOM" id="CLU_044736_0_0_1"/>
<evidence type="ECO:0000313" key="3">
    <source>
        <dbReference type="Proteomes" id="UP000019804"/>
    </source>
</evidence>
<dbReference type="PANTHER" id="PTHR37012:SF7">
    <property type="entry name" value="B-ZIP TRANSCRIPTION FACTOR (EUROFUNG)-RELATED"/>
    <property type="match status" value="1"/>
</dbReference>
<dbReference type="EMBL" id="KK088446">
    <property type="protein sequence ID" value="EYE91263.1"/>
    <property type="molecule type" value="Genomic_DNA"/>
</dbReference>
<evidence type="ECO:0000313" key="2">
    <source>
        <dbReference type="EMBL" id="EYE91263.1"/>
    </source>
</evidence>
<name>A0A017S2J5_ASPRC</name>
<dbReference type="Pfam" id="PF11905">
    <property type="entry name" value="DUF3425"/>
    <property type="match status" value="1"/>
</dbReference>
<proteinExistence type="predicted"/>
<dbReference type="Proteomes" id="UP000019804">
    <property type="component" value="Unassembled WGS sequence"/>
</dbReference>
<protein>
    <recommendedName>
        <fullName evidence="4">BZIP transcription factor</fullName>
    </recommendedName>
</protein>
<dbReference type="GeneID" id="63702108"/>
<dbReference type="OrthoDB" id="5086080at2759"/>